<accession>A0A2S4WCE5</accession>
<protein>
    <submittedName>
        <fullName evidence="1">Uncharacterized protein</fullName>
    </submittedName>
</protein>
<evidence type="ECO:0000313" key="1">
    <source>
        <dbReference type="EMBL" id="POW19465.1"/>
    </source>
</evidence>
<keyword evidence="2" id="KW-1185">Reference proteome</keyword>
<gene>
    <name evidence="1" type="ORF">PSHT_04603</name>
</gene>
<dbReference type="VEuPathDB" id="FungiDB:PSHT_04603"/>
<dbReference type="VEuPathDB" id="FungiDB:PSTT_01503"/>
<proteinExistence type="predicted"/>
<reference evidence="2" key="3">
    <citation type="journal article" date="2018" name="Mol. Plant Microbe Interact.">
        <title>Genome sequence resources for the wheat stripe rust pathogen (Puccinia striiformis f. sp. tritici) and the barley stripe rust pathogen (Puccinia striiformis f. sp. hordei).</title>
        <authorList>
            <person name="Xia C."/>
            <person name="Wang M."/>
            <person name="Yin C."/>
            <person name="Cornejo O.E."/>
            <person name="Hulbert S.H."/>
            <person name="Chen X."/>
        </authorList>
    </citation>
    <scope>NUCLEOTIDE SEQUENCE [LARGE SCALE GENOMIC DNA]</scope>
    <source>
        <strain evidence="2">93TX-2</strain>
    </source>
</reference>
<dbReference type="Proteomes" id="UP000238274">
    <property type="component" value="Unassembled WGS sequence"/>
</dbReference>
<evidence type="ECO:0000313" key="2">
    <source>
        <dbReference type="Proteomes" id="UP000238274"/>
    </source>
</evidence>
<comment type="caution">
    <text evidence="1">The sequence shown here is derived from an EMBL/GenBank/DDBJ whole genome shotgun (WGS) entry which is preliminary data.</text>
</comment>
<sequence>MHLKPYNISLEAKLISIVTGSVHSSRWRHLNGLSGDTLRGPWLEWHHGRALTSAIQFVFTNSQLLQNLNKICNSTHRSQATRPSITFVQSNTPASLCCLLSFESPSQIHDTTSCAPANPKKTTNKTAMVCLSFSSAIFIGMMTIGQVSAAPSQYKKPTGGQMSAYDEDTVSYMNGPSMSSFSAQQSSMNQKVDRLRRRSSSSPRIILMPAKSANSDLAESLLDAANTLSLDTAAVYSSISLLKKNGHDLGKPEQLGDDIIFQLTDWQKHADMLRFLGDVEERPEIAEQVDDFRDDLELTLKSAAQALKQTLRGVNSIISEMPSIQYLLGPMVYNIRTIIADIHHRSDLSKPKFEHEDFSMCSSLESIKQFC</sequence>
<reference evidence="2" key="2">
    <citation type="journal article" date="2018" name="BMC Genomics">
        <title>Genomic insights into host adaptation between the wheat stripe rust pathogen (Puccinia striiformis f. sp. tritici) and the barley stripe rust pathogen (Puccinia striiformis f. sp. hordei).</title>
        <authorList>
            <person name="Xia C."/>
            <person name="Wang M."/>
            <person name="Yin C."/>
            <person name="Cornejo O.E."/>
            <person name="Hulbert S.H."/>
            <person name="Chen X."/>
        </authorList>
    </citation>
    <scope>NUCLEOTIDE SEQUENCE [LARGE SCALE GENOMIC DNA]</scope>
    <source>
        <strain evidence="2">93TX-2</strain>
    </source>
</reference>
<dbReference type="OrthoDB" id="2497682at2759"/>
<dbReference type="AlphaFoldDB" id="A0A2S4WCE5"/>
<organism evidence="1 2">
    <name type="scientific">Puccinia striiformis</name>
    <dbReference type="NCBI Taxonomy" id="27350"/>
    <lineage>
        <taxon>Eukaryota</taxon>
        <taxon>Fungi</taxon>
        <taxon>Dikarya</taxon>
        <taxon>Basidiomycota</taxon>
        <taxon>Pucciniomycotina</taxon>
        <taxon>Pucciniomycetes</taxon>
        <taxon>Pucciniales</taxon>
        <taxon>Pucciniaceae</taxon>
        <taxon>Puccinia</taxon>
    </lineage>
</organism>
<dbReference type="EMBL" id="PKSM01000048">
    <property type="protein sequence ID" value="POW19465.1"/>
    <property type="molecule type" value="Genomic_DNA"/>
</dbReference>
<name>A0A2S4WCE5_9BASI</name>
<reference evidence="1 2" key="1">
    <citation type="submission" date="2017-12" db="EMBL/GenBank/DDBJ databases">
        <title>Gene loss provides genomic basis for host adaptation in cereal stripe rust fungi.</title>
        <authorList>
            <person name="Xia C."/>
        </authorList>
    </citation>
    <scope>NUCLEOTIDE SEQUENCE [LARGE SCALE GENOMIC DNA]</scope>
    <source>
        <strain evidence="1 2">93TX-2</strain>
    </source>
</reference>